<evidence type="ECO:0000313" key="6">
    <source>
        <dbReference type="EMBL" id="AML77778.1"/>
    </source>
</evidence>
<keyword evidence="1" id="KW-0285">Flavoprotein</keyword>
<feature type="compositionally biased region" description="Polar residues" evidence="4">
    <location>
        <begin position="154"/>
        <end position="166"/>
    </location>
</feature>
<dbReference type="SUPFAM" id="SSF55785">
    <property type="entry name" value="PYP-like sensor domain (PAS domain)"/>
    <property type="match status" value="1"/>
</dbReference>
<sequence length="576" mass="61581">MDAMTDENDMEPAMFVFGTGSASSFFEVSGATPELGFVQDDGFIASHESGGILLNAGHWSVSTSAHGESVQWSVVNERLLDPWASTPKEAGGPGPIPGSRGKSESASTGFSGVVKPDPEEERESMVTMNEVETGVSVDSRACCPPTASGGEPTSEGQQASSQQALKDTNIGGRSAGQGILGSLREQSGRVATVAATASSLIFEGKAEDGDKELDEDGDVEEEEEDEEDKDNDDEEDFRKGDDVGAEPTSDLSEKRRRNREHAKRSRMRKRMRLGGLEEMVLELRRENVRLRQMVKKGIPDRAEDIIRTCASDNADADLVAKQDVVQGMRPSMAVTGASGWGSRFSGGSRTRPKVDSRHSGNKYRSVPSALKLMSPSYQSVKALSESQANFILTNPNLPGCPIIFASPGFVDLTGYEASQVIGKNCRFLQGPGTDPVTVSIIRKNLAEGRDTSVCILNYKADGTPFWNQLSIGNLLDSQGQVANNVGVLCEVKQMPAADFHRLLHRVPLPESLLNDTSSDSGDEAADSKSFGRSRNAGGRSMADGVAGAPAYPRVVDRLRRTRAASAIDQAASQTAS</sequence>
<evidence type="ECO:0000256" key="3">
    <source>
        <dbReference type="ARBA" id="ARBA00022991"/>
    </source>
</evidence>
<evidence type="ECO:0000256" key="4">
    <source>
        <dbReference type="SAM" id="MobiDB-lite"/>
    </source>
</evidence>
<dbReference type="SUPFAM" id="SSF57959">
    <property type="entry name" value="Leucine zipper domain"/>
    <property type="match status" value="1"/>
</dbReference>
<dbReference type="Gene3D" id="3.30.450.20">
    <property type="entry name" value="PAS domain"/>
    <property type="match status" value="1"/>
</dbReference>
<dbReference type="GO" id="GO:0005634">
    <property type="term" value="C:nucleus"/>
    <property type="evidence" value="ECO:0007669"/>
    <property type="project" value="TreeGrafter"/>
</dbReference>
<dbReference type="Pfam" id="PF07716">
    <property type="entry name" value="bZIP_2"/>
    <property type="match status" value="1"/>
</dbReference>
<feature type="region of interest" description="Disordered" evidence="4">
    <location>
        <begin position="204"/>
        <end position="270"/>
    </location>
</feature>
<name>A0A126WZI8_9PHAE</name>
<dbReference type="InterPro" id="IPR004827">
    <property type="entry name" value="bZIP"/>
</dbReference>
<dbReference type="AlphaFoldDB" id="A0A126WZI8"/>
<dbReference type="InterPro" id="IPR000014">
    <property type="entry name" value="PAS"/>
</dbReference>
<feature type="compositionally biased region" description="Basic residues" evidence="4">
    <location>
        <begin position="254"/>
        <end position="270"/>
    </location>
</feature>
<dbReference type="CDD" id="cd00130">
    <property type="entry name" value="PAS"/>
    <property type="match status" value="1"/>
</dbReference>
<feature type="domain" description="BZIP" evidence="5">
    <location>
        <begin position="253"/>
        <end position="296"/>
    </location>
</feature>
<proteinExistence type="evidence at transcript level"/>
<dbReference type="PANTHER" id="PTHR47429">
    <property type="entry name" value="PROTEIN TWIN LOV 1"/>
    <property type="match status" value="1"/>
</dbReference>
<evidence type="ECO:0000259" key="5">
    <source>
        <dbReference type="PROSITE" id="PS50217"/>
    </source>
</evidence>
<evidence type="ECO:0000256" key="2">
    <source>
        <dbReference type="ARBA" id="ARBA00022643"/>
    </source>
</evidence>
<feature type="compositionally biased region" description="Low complexity" evidence="4">
    <location>
        <begin position="339"/>
        <end position="349"/>
    </location>
</feature>
<dbReference type="GO" id="GO:0003700">
    <property type="term" value="F:DNA-binding transcription factor activity"/>
    <property type="evidence" value="ECO:0007669"/>
    <property type="project" value="InterPro"/>
</dbReference>
<dbReference type="NCBIfam" id="TIGR00229">
    <property type="entry name" value="sensory_box"/>
    <property type="match status" value="1"/>
</dbReference>
<dbReference type="PANTHER" id="PTHR47429:SF2">
    <property type="entry name" value="PROTEIN TWIN LOV 1"/>
    <property type="match status" value="1"/>
</dbReference>
<keyword evidence="2" id="KW-0288">FMN</keyword>
<feature type="region of interest" description="Disordered" evidence="4">
    <location>
        <begin position="339"/>
        <end position="362"/>
    </location>
</feature>
<dbReference type="PROSITE" id="PS50217">
    <property type="entry name" value="BZIP"/>
    <property type="match status" value="1"/>
</dbReference>
<reference evidence="6" key="1">
    <citation type="journal article" date="2016" name="Proc. Natl. Acad. Sci. U.S.A.">
        <title>Functional and topological diversity of LOV domain photoreceptors.</title>
        <authorList>
            <person name="Glantz S.T."/>
            <person name="Carpenter E.J."/>
            <person name="Melkonian M."/>
            <person name="Gardner K.H."/>
            <person name="Boyden E.S."/>
            <person name="Wong G.K."/>
            <person name="Chow B.Y."/>
        </authorList>
    </citation>
    <scope>NUCLEOTIDE SEQUENCE</scope>
    <source>
        <strain evidence="6">LIRF_2100006</strain>
    </source>
</reference>
<evidence type="ECO:0000256" key="1">
    <source>
        <dbReference type="ARBA" id="ARBA00022630"/>
    </source>
</evidence>
<keyword evidence="3" id="KW-0157">Chromophore</keyword>
<dbReference type="InterPro" id="IPR035965">
    <property type="entry name" value="PAS-like_dom_sf"/>
</dbReference>
<accession>A0A126WZI8</accession>
<feature type="region of interest" description="Disordered" evidence="4">
    <location>
        <begin position="511"/>
        <end position="546"/>
    </location>
</feature>
<dbReference type="EMBL" id="KU699897">
    <property type="protein sequence ID" value="AML77778.1"/>
    <property type="molecule type" value="mRNA"/>
</dbReference>
<organism evidence="6">
    <name type="scientific">Dictyopteris undulata</name>
    <dbReference type="NCBI Taxonomy" id="156997"/>
    <lineage>
        <taxon>Eukaryota</taxon>
        <taxon>Sar</taxon>
        <taxon>Stramenopiles</taxon>
        <taxon>Ochrophyta</taxon>
        <taxon>PX clade</taxon>
        <taxon>Phaeophyceae</taxon>
        <taxon>Dictyotales</taxon>
        <taxon>Dictyotaceae</taxon>
        <taxon>Dictyopteris</taxon>
    </lineage>
</organism>
<dbReference type="Gene3D" id="1.20.5.170">
    <property type="match status" value="1"/>
</dbReference>
<feature type="compositionally biased region" description="Acidic residues" evidence="4">
    <location>
        <begin position="209"/>
        <end position="235"/>
    </location>
</feature>
<dbReference type="InterPro" id="IPR046347">
    <property type="entry name" value="bZIP_sf"/>
</dbReference>
<protein>
    <submittedName>
        <fullName evidence="6">Putative LOV domain-containing protein</fullName>
    </submittedName>
</protein>
<dbReference type="Pfam" id="PF13426">
    <property type="entry name" value="PAS_9"/>
    <property type="match status" value="1"/>
</dbReference>
<feature type="region of interest" description="Disordered" evidence="4">
    <location>
        <begin position="83"/>
        <end position="181"/>
    </location>
</feature>